<evidence type="ECO:0000256" key="1">
    <source>
        <dbReference type="ARBA" id="ARBA00000085"/>
    </source>
</evidence>
<dbReference type="FunFam" id="3.40.50.2300:FF:000289">
    <property type="entry name" value="Osmosensing histidine protein kinase SLN1"/>
    <property type="match status" value="1"/>
</dbReference>
<dbReference type="InterPro" id="IPR005467">
    <property type="entry name" value="His_kinase_dom"/>
</dbReference>
<feature type="region of interest" description="Disordered" evidence="15">
    <location>
        <begin position="1111"/>
        <end position="1157"/>
    </location>
</feature>
<dbReference type="PANTHER" id="PTHR43719:SF34">
    <property type="entry name" value="TWO-COMPONENT SYSTEM PROTEIN B"/>
    <property type="match status" value="1"/>
</dbReference>
<feature type="region of interest" description="Disordered" evidence="15">
    <location>
        <begin position="901"/>
        <end position="937"/>
    </location>
</feature>
<dbReference type="EC" id="2.7.13.3" evidence="3"/>
<keyword evidence="6" id="KW-0812">Transmembrane</keyword>
<feature type="region of interest" description="Disordered" evidence="15">
    <location>
        <begin position="268"/>
        <end position="309"/>
    </location>
</feature>
<dbReference type="InterPro" id="IPR001789">
    <property type="entry name" value="Sig_transdc_resp-reg_receiver"/>
</dbReference>
<dbReference type="SUPFAM" id="SSF52172">
    <property type="entry name" value="CheY-like"/>
    <property type="match status" value="1"/>
</dbReference>
<dbReference type="CDD" id="cd00082">
    <property type="entry name" value="HisKA"/>
    <property type="match status" value="1"/>
</dbReference>
<dbReference type="GO" id="GO:0005886">
    <property type="term" value="C:plasma membrane"/>
    <property type="evidence" value="ECO:0007669"/>
    <property type="project" value="UniProtKB-ARBA"/>
</dbReference>
<keyword evidence="19" id="KW-1185">Reference proteome</keyword>
<dbReference type="Proteomes" id="UP000050424">
    <property type="component" value="Unassembled WGS sequence"/>
</dbReference>
<feature type="compositionally biased region" description="Polar residues" evidence="15">
    <location>
        <begin position="1148"/>
        <end position="1157"/>
    </location>
</feature>
<dbReference type="SUPFAM" id="SSF55874">
    <property type="entry name" value="ATPase domain of HSP90 chaperone/DNA topoisomerase II/histidine kinase"/>
    <property type="match status" value="1"/>
</dbReference>
<dbReference type="InterPro" id="IPR004358">
    <property type="entry name" value="Sig_transdc_His_kin-like_C"/>
</dbReference>
<keyword evidence="11" id="KW-0902">Two-component regulatory system</keyword>
<dbReference type="FunFam" id="1.10.287.130:FF:000004">
    <property type="entry name" value="Ethylene receptor 1"/>
    <property type="match status" value="1"/>
</dbReference>
<dbReference type="InterPro" id="IPR003661">
    <property type="entry name" value="HisK_dim/P_dom"/>
</dbReference>
<keyword evidence="9" id="KW-0067">ATP-binding</keyword>
<evidence type="ECO:0000256" key="13">
    <source>
        <dbReference type="ARBA" id="ARBA00023180"/>
    </source>
</evidence>
<evidence type="ECO:0000256" key="2">
    <source>
        <dbReference type="ARBA" id="ARBA00004370"/>
    </source>
</evidence>
<keyword evidence="8" id="KW-0418">Kinase</keyword>
<keyword evidence="4 14" id="KW-0597">Phosphoprotein</keyword>
<comment type="catalytic activity">
    <reaction evidence="1">
        <text>ATP + protein L-histidine = ADP + protein N-phospho-L-histidine.</text>
        <dbReference type="EC" id="2.7.13.3"/>
    </reaction>
</comment>
<dbReference type="Pfam" id="PF02518">
    <property type="entry name" value="HATPase_c"/>
    <property type="match status" value="1"/>
</dbReference>
<dbReference type="InterPro" id="IPR050956">
    <property type="entry name" value="2C_system_His_kinase"/>
</dbReference>
<evidence type="ECO:0000313" key="19">
    <source>
        <dbReference type="Proteomes" id="UP000050424"/>
    </source>
</evidence>
<dbReference type="Gene3D" id="3.30.565.10">
    <property type="entry name" value="Histidine kinase-like ATPase, C-terminal domain"/>
    <property type="match status" value="1"/>
</dbReference>
<name>A0A0P7B8A4_9HYPO</name>
<feature type="domain" description="Histidine kinase" evidence="16">
    <location>
        <begin position="560"/>
        <end position="895"/>
    </location>
</feature>
<gene>
    <name evidence="18" type="ORF">AK830_g4526</name>
</gene>
<evidence type="ECO:0000259" key="17">
    <source>
        <dbReference type="PROSITE" id="PS50110"/>
    </source>
</evidence>
<evidence type="ECO:0000256" key="6">
    <source>
        <dbReference type="ARBA" id="ARBA00022692"/>
    </source>
</evidence>
<dbReference type="STRING" id="78410.A0A0P7B8A4"/>
<evidence type="ECO:0000256" key="10">
    <source>
        <dbReference type="ARBA" id="ARBA00022989"/>
    </source>
</evidence>
<evidence type="ECO:0000256" key="11">
    <source>
        <dbReference type="ARBA" id="ARBA00023012"/>
    </source>
</evidence>
<keyword evidence="12" id="KW-0472">Membrane</keyword>
<dbReference type="GO" id="GO:0005524">
    <property type="term" value="F:ATP binding"/>
    <property type="evidence" value="ECO:0007669"/>
    <property type="project" value="UniProtKB-KW"/>
</dbReference>
<dbReference type="AlphaFoldDB" id="A0A0P7B8A4"/>
<evidence type="ECO:0000256" key="12">
    <source>
        <dbReference type="ARBA" id="ARBA00023136"/>
    </source>
</evidence>
<dbReference type="GO" id="GO:0000155">
    <property type="term" value="F:phosphorelay sensor kinase activity"/>
    <property type="evidence" value="ECO:0007669"/>
    <property type="project" value="InterPro"/>
</dbReference>
<feature type="region of interest" description="Disordered" evidence="15">
    <location>
        <begin position="732"/>
        <end position="815"/>
    </location>
</feature>
<evidence type="ECO:0000256" key="3">
    <source>
        <dbReference type="ARBA" id="ARBA00012438"/>
    </source>
</evidence>
<sequence length="1157" mass="126492">MRIAIREQLAILVLAAVLVALAVVSIPTWIYVNRFVVDVERQGLMLTASLKASRISAELDLVQTSCYTITSRILVQKALTSFYDTGVRDWTEASVDVGSALTISTDTALLQARLYSRNKTGASRGGFFNVTSANIPDIALPYTNTSGDAVKLGDSGMGYPPFLYPNITYVSLGHANPIRNSTPAVAAEAFPGVRIYRDGGLLLGPLVLNESASLFSITVPIRDNNDTFILGYMTVVALASSLTEVQQSREGLGKSGSVLIIGPTEASNRFSSSNPASNSTYTPDRDTFGNSSVKFVLPPQTPASHKDRHKKYQFSSQSDNKAFPVDLYPAAFDSFTKHYDTVNNASSLLNTHNEEGVKVAVGFARTQTPLVNWTVVVEKSRSEAYEPINTLRNILLGTVFGTVGFIMLLLLPCAHFSVMPIRKLKSATEKSVNPPGYEESFIDSDVDDDEILSSGGISQKFKKGIVASMVRWAKGKPKKPTSARDATRRMFKIPGKVDHRKHFITDELTELTGTFNDMSDELVKQYMSLEVKVAQRTRELEESKKAAEAANESKTLFIANISHELKTPLNGILGMCAVCMEETDVLRIRQSLKTLYKSGDLLLHLLEDLLSFSKNQIGNQLSLELKEFRLADIRSQIQSIFDKQVREGKINFSVQFIGSENIEIGTTQDESGMETRLPALGPHGTGRLKDMCLWGDQHRILQVIINLVSNSLKFTPPNGKVEVRIKCLGEMDSTTEDESRTSSFSRNSRSNSRTGRTRNRGGAASPALSNNSGPIGKDGRFNGNGTALSINPMDPKATQHVRIRERSPTPPPPGAKSYVFEFEVEDTGPGIAEHMQQKVFEPFVQGDLGLSKKFGGTGLGLSICHQLANLMGGSITLKSTPGVGTTFTMQIPLKYVKDRASSTASSSVKSRPQSVDASDVETHRTSNTPKAAAETKTASVLNPQPRLVGLSLPFFAAESTVPRSTEQKMAAIDRAMANKTSQGKLRVLVADDNSTNIEVVSRMLKLESVYDVTIAKDGQEAYDLVKATMEKNQSFDVIFMDVQMPNLDGLQSTRLIREMGYTSPIVALTAFSEESNVKECMDSGMDEFLSKPIRRPALKQVLKKFATILEEPETQGTTNNKTELSEKPVENEKPMNGDAHPPQKPSHESSNGVPKEG</sequence>
<feature type="modified residue" description="4-aspartylphosphate" evidence="14">
    <location>
        <position position="1041"/>
    </location>
</feature>
<dbReference type="SMART" id="SM00387">
    <property type="entry name" value="HATPase_c"/>
    <property type="match status" value="1"/>
</dbReference>
<dbReference type="CDD" id="cd17546">
    <property type="entry name" value="REC_hyHK_CKI1_RcsC-like"/>
    <property type="match status" value="1"/>
</dbReference>
<evidence type="ECO:0000256" key="8">
    <source>
        <dbReference type="ARBA" id="ARBA00022777"/>
    </source>
</evidence>
<evidence type="ECO:0000259" key="16">
    <source>
        <dbReference type="PROSITE" id="PS50109"/>
    </source>
</evidence>
<evidence type="ECO:0000256" key="9">
    <source>
        <dbReference type="ARBA" id="ARBA00022840"/>
    </source>
</evidence>
<keyword evidence="10" id="KW-1133">Transmembrane helix</keyword>
<evidence type="ECO:0000256" key="15">
    <source>
        <dbReference type="SAM" id="MobiDB-lite"/>
    </source>
</evidence>
<dbReference type="SUPFAM" id="SSF47384">
    <property type="entry name" value="Homodimeric domain of signal transducing histidine kinase"/>
    <property type="match status" value="1"/>
</dbReference>
<dbReference type="SMART" id="SM00448">
    <property type="entry name" value="REC"/>
    <property type="match status" value="1"/>
</dbReference>
<feature type="compositionally biased region" description="Low complexity" evidence="15">
    <location>
        <begin position="901"/>
        <end position="911"/>
    </location>
</feature>
<evidence type="ECO:0000256" key="4">
    <source>
        <dbReference type="ARBA" id="ARBA00022553"/>
    </source>
</evidence>
<dbReference type="InterPro" id="IPR011006">
    <property type="entry name" value="CheY-like_superfamily"/>
</dbReference>
<dbReference type="PROSITE" id="PS50109">
    <property type="entry name" value="HIS_KIN"/>
    <property type="match status" value="1"/>
</dbReference>
<evidence type="ECO:0000256" key="14">
    <source>
        <dbReference type="PROSITE-ProRule" id="PRU00169"/>
    </source>
</evidence>
<dbReference type="OrthoDB" id="60033at2759"/>
<reference evidence="18 19" key="1">
    <citation type="submission" date="2015-09" db="EMBL/GenBank/DDBJ databases">
        <title>Draft genome of a European isolate of the apple canker pathogen Neonectria ditissima.</title>
        <authorList>
            <person name="Gomez-Cortecero A."/>
            <person name="Harrison R.J."/>
            <person name="Armitage A.D."/>
        </authorList>
    </citation>
    <scope>NUCLEOTIDE SEQUENCE [LARGE SCALE GENOMIC DNA]</scope>
    <source>
        <strain evidence="18 19">R09/05</strain>
    </source>
</reference>
<dbReference type="PROSITE" id="PS50110">
    <property type="entry name" value="RESPONSE_REGULATORY"/>
    <property type="match status" value="1"/>
</dbReference>
<evidence type="ECO:0000256" key="5">
    <source>
        <dbReference type="ARBA" id="ARBA00022679"/>
    </source>
</evidence>
<feature type="compositionally biased region" description="Basic and acidic residues" evidence="15">
    <location>
        <begin position="1123"/>
        <end position="1135"/>
    </location>
</feature>
<keyword evidence="5" id="KW-0808">Transferase</keyword>
<keyword evidence="7" id="KW-0547">Nucleotide-binding</keyword>
<protein>
    <recommendedName>
        <fullName evidence="3">histidine kinase</fullName>
        <ecNumber evidence="3">2.7.13.3</ecNumber>
    </recommendedName>
</protein>
<dbReference type="PRINTS" id="PR00344">
    <property type="entry name" value="BCTRLSENSOR"/>
</dbReference>
<comment type="caution">
    <text evidence="18">The sequence shown here is derived from an EMBL/GenBank/DDBJ whole genome shotgun (WGS) entry which is preliminary data.</text>
</comment>
<dbReference type="EMBL" id="LKCW01000055">
    <property type="protein sequence ID" value="KPM42045.1"/>
    <property type="molecule type" value="Genomic_DNA"/>
</dbReference>
<dbReference type="Pfam" id="PF00072">
    <property type="entry name" value="Response_reg"/>
    <property type="match status" value="1"/>
</dbReference>
<evidence type="ECO:0000256" key="7">
    <source>
        <dbReference type="ARBA" id="ARBA00022741"/>
    </source>
</evidence>
<accession>A0A0P7B8A4</accession>
<keyword evidence="13" id="KW-0325">Glycoprotein</keyword>
<dbReference type="PANTHER" id="PTHR43719">
    <property type="entry name" value="TWO-COMPONENT HISTIDINE KINASE"/>
    <property type="match status" value="1"/>
</dbReference>
<dbReference type="InterPro" id="IPR003594">
    <property type="entry name" value="HATPase_dom"/>
</dbReference>
<comment type="subcellular location">
    <subcellularLocation>
        <location evidence="2">Membrane</location>
    </subcellularLocation>
</comment>
<dbReference type="CDD" id="cd16922">
    <property type="entry name" value="HATPase_EvgS-ArcB-TorS-like"/>
    <property type="match status" value="1"/>
</dbReference>
<proteinExistence type="predicted"/>
<evidence type="ECO:0000313" key="18">
    <source>
        <dbReference type="EMBL" id="KPM42045.1"/>
    </source>
</evidence>
<feature type="compositionally biased region" description="Low complexity" evidence="15">
    <location>
        <begin position="741"/>
        <end position="754"/>
    </location>
</feature>
<dbReference type="InterPro" id="IPR036890">
    <property type="entry name" value="HATPase_C_sf"/>
</dbReference>
<dbReference type="Pfam" id="PF00512">
    <property type="entry name" value="HisKA"/>
    <property type="match status" value="1"/>
</dbReference>
<dbReference type="Gene3D" id="3.40.50.2300">
    <property type="match status" value="1"/>
</dbReference>
<dbReference type="SMART" id="SM00388">
    <property type="entry name" value="HisKA"/>
    <property type="match status" value="1"/>
</dbReference>
<organism evidence="18 19">
    <name type="scientific">Neonectria ditissima</name>
    <dbReference type="NCBI Taxonomy" id="78410"/>
    <lineage>
        <taxon>Eukaryota</taxon>
        <taxon>Fungi</taxon>
        <taxon>Dikarya</taxon>
        <taxon>Ascomycota</taxon>
        <taxon>Pezizomycotina</taxon>
        <taxon>Sordariomycetes</taxon>
        <taxon>Hypocreomycetidae</taxon>
        <taxon>Hypocreales</taxon>
        <taxon>Nectriaceae</taxon>
        <taxon>Neonectria</taxon>
    </lineage>
</organism>
<feature type="compositionally biased region" description="Polar residues" evidence="15">
    <location>
        <begin position="268"/>
        <end position="293"/>
    </location>
</feature>
<feature type="domain" description="Response regulatory" evidence="17">
    <location>
        <begin position="986"/>
        <end position="1106"/>
    </location>
</feature>
<dbReference type="InterPro" id="IPR036097">
    <property type="entry name" value="HisK_dim/P_sf"/>
</dbReference>
<dbReference type="Gene3D" id="1.10.287.130">
    <property type="match status" value="1"/>
</dbReference>
<dbReference type="GO" id="GO:0007234">
    <property type="term" value="P:osmosensory signaling via phosphorelay pathway"/>
    <property type="evidence" value="ECO:0007669"/>
    <property type="project" value="UniProtKB-ARBA"/>
</dbReference>